<accession>A0A914VFP3</accession>
<proteinExistence type="predicted"/>
<protein>
    <submittedName>
        <fullName evidence="2">Uncharacterized protein</fullName>
    </submittedName>
</protein>
<evidence type="ECO:0000313" key="2">
    <source>
        <dbReference type="WBParaSite" id="PSAMB.scaffold1902size26827.g15453.t1"/>
    </source>
</evidence>
<dbReference type="Proteomes" id="UP000887566">
    <property type="component" value="Unplaced"/>
</dbReference>
<dbReference type="WBParaSite" id="PSAMB.scaffold1902size26827.g15453.t1">
    <property type="protein sequence ID" value="PSAMB.scaffold1902size26827.g15453.t1"/>
    <property type="gene ID" value="PSAMB.scaffold1902size26827.g15453"/>
</dbReference>
<dbReference type="AlphaFoldDB" id="A0A914VFP3"/>
<name>A0A914VFP3_9BILA</name>
<keyword evidence="1" id="KW-1185">Reference proteome</keyword>
<sequence>MRGTRKTLDTRSVASGRSKEVVECDRLARGAAEGADSLFGPRDDALALAADAPSAYTSAARAALISCMYLFVRVGRGVCRRAGAAAWGPLGGSAAVLRILQPGDSPLACNACGDAEQLSQSCDQDRSTNAIVLSFTALLTTDRRATTRKRGGDEAPLTAGRAERPFVSTINTQSKSEPERVQMARKMRTNRLAESDTRRTWPTCTVPLTHSQLRYIKRRAMPCMVDYDSVKKVETIDGNDEPEKRKKKYIRLFSQRNPFYWGRR</sequence>
<evidence type="ECO:0000313" key="1">
    <source>
        <dbReference type="Proteomes" id="UP000887566"/>
    </source>
</evidence>
<organism evidence="1 2">
    <name type="scientific">Plectus sambesii</name>
    <dbReference type="NCBI Taxonomy" id="2011161"/>
    <lineage>
        <taxon>Eukaryota</taxon>
        <taxon>Metazoa</taxon>
        <taxon>Ecdysozoa</taxon>
        <taxon>Nematoda</taxon>
        <taxon>Chromadorea</taxon>
        <taxon>Plectida</taxon>
        <taxon>Plectina</taxon>
        <taxon>Plectoidea</taxon>
        <taxon>Plectidae</taxon>
        <taxon>Plectus</taxon>
    </lineage>
</organism>
<reference evidence="2" key="1">
    <citation type="submission" date="2022-11" db="UniProtKB">
        <authorList>
            <consortium name="WormBaseParasite"/>
        </authorList>
    </citation>
    <scope>IDENTIFICATION</scope>
</reference>